<keyword evidence="4" id="KW-1003">Cell membrane</keyword>
<dbReference type="InterPro" id="IPR017232">
    <property type="entry name" value="NtrY"/>
</dbReference>
<evidence type="ECO:0000256" key="6">
    <source>
        <dbReference type="ARBA" id="ARBA00022679"/>
    </source>
</evidence>
<keyword evidence="10 18" id="KW-0067">ATP-binding</keyword>
<evidence type="ECO:0000256" key="11">
    <source>
        <dbReference type="ARBA" id="ARBA00022989"/>
    </source>
</evidence>
<dbReference type="SUPFAM" id="SSF158472">
    <property type="entry name" value="HAMP domain-like"/>
    <property type="match status" value="1"/>
</dbReference>
<dbReference type="Pfam" id="PF02518">
    <property type="entry name" value="HATPase_c"/>
    <property type="match status" value="1"/>
</dbReference>
<dbReference type="SMART" id="SM00304">
    <property type="entry name" value="HAMP"/>
    <property type="match status" value="1"/>
</dbReference>
<dbReference type="SMART" id="SM00388">
    <property type="entry name" value="HisKA"/>
    <property type="match status" value="1"/>
</dbReference>
<dbReference type="InterPro" id="IPR004358">
    <property type="entry name" value="Sig_transdc_His_kin-like_C"/>
</dbReference>
<evidence type="ECO:0000256" key="3">
    <source>
        <dbReference type="ARBA" id="ARBA00012438"/>
    </source>
</evidence>
<dbReference type="Pfam" id="PF19312">
    <property type="entry name" value="NtrY_N"/>
    <property type="match status" value="1"/>
</dbReference>
<keyword evidence="9" id="KW-0418">Kinase</keyword>
<accession>A0ABV0BBN1</accession>
<evidence type="ECO:0000256" key="2">
    <source>
        <dbReference type="ARBA" id="ARBA00004651"/>
    </source>
</evidence>
<keyword evidence="19" id="KW-1185">Reference proteome</keyword>
<feature type="domain" description="Histidine kinase" evidence="16">
    <location>
        <begin position="504"/>
        <end position="722"/>
    </location>
</feature>
<dbReference type="Proteomes" id="UP001427805">
    <property type="component" value="Unassembled WGS sequence"/>
</dbReference>
<evidence type="ECO:0000256" key="14">
    <source>
        <dbReference type="SAM" id="MobiDB-lite"/>
    </source>
</evidence>
<evidence type="ECO:0000256" key="10">
    <source>
        <dbReference type="ARBA" id="ARBA00022840"/>
    </source>
</evidence>
<dbReference type="GO" id="GO:0005524">
    <property type="term" value="F:ATP binding"/>
    <property type="evidence" value="ECO:0007669"/>
    <property type="project" value="UniProtKB-KW"/>
</dbReference>
<name>A0ABV0BBN1_9SPHN</name>
<dbReference type="PROSITE" id="PS50109">
    <property type="entry name" value="HIS_KIN"/>
    <property type="match status" value="1"/>
</dbReference>
<evidence type="ECO:0000313" key="19">
    <source>
        <dbReference type="Proteomes" id="UP001427805"/>
    </source>
</evidence>
<evidence type="ECO:0000256" key="15">
    <source>
        <dbReference type="SAM" id="Phobius"/>
    </source>
</evidence>
<evidence type="ECO:0000259" key="17">
    <source>
        <dbReference type="PROSITE" id="PS50885"/>
    </source>
</evidence>
<dbReference type="PRINTS" id="PR00344">
    <property type="entry name" value="BCTRLSENSOR"/>
</dbReference>
<gene>
    <name evidence="18" type="ORF">TPR58_11410</name>
</gene>
<dbReference type="InterPro" id="IPR036890">
    <property type="entry name" value="HATPase_C_sf"/>
</dbReference>
<evidence type="ECO:0000313" key="18">
    <source>
        <dbReference type="EMBL" id="MEN3747777.1"/>
    </source>
</evidence>
<comment type="catalytic activity">
    <reaction evidence="1">
        <text>ATP + protein L-histidine = ADP + protein N-phospho-L-histidine.</text>
        <dbReference type="EC" id="2.7.13.3"/>
    </reaction>
</comment>
<evidence type="ECO:0000256" key="8">
    <source>
        <dbReference type="ARBA" id="ARBA00022741"/>
    </source>
</evidence>
<dbReference type="PROSITE" id="PS50885">
    <property type="entry name" value="HAMP"/>
    <property type="match status" value="1"/>
</dbReference>
<proteinExistence type="predicted"/>
<sequence length="751" mass="81518">MDAATTPVTVEPPQTKRWFAVTPAIEFAVLALAIAVAGGTWAVLSGQDQTDQLLTPPLVALLLIANLATFGSLIVLIGRRVAKRRASATLGGGALHVRLVAIFSLLAAVPTVLLAVIASLLFQYGAEFWFSSRTQGMLENTQKLAQESYAQLLSYVENENVAMANDVYRMINEERWATDSQEFKSTFGLDVFQRSLANSILFSVSPKGEIITHAVVKNSDRSPALDIQRSDIQAVLSGKQSVTGTNAQRTYSLTRVLGTDYLLFSTREIGAAQMAGRLERVRAVYTDYEALLTRTRALQLQFNIALLIISLIVICIVVVIALRVADRLVRPITELVGAARGVAEGDLGVRVPEPKMQDEVGVLAGAFNRMTERLQGQTNALVAANAESESRRALIEAVMTGVSAGVLSIDGARHIRLINTSAMAMLRQDAGAVGKPLGAIAPELDALLDGSDREAVVQVSPGVDPRTLAVKITRDDDGQVLTFDDITQQLLDQRRAAWSDVARRIAHEIKNPLTPIQLAAERLQRRYGKKIEAEDGTFTRLTETIVRQVGDLRRIVDEFSSFARMPKPIFRPESLIDIARQAMFLHEVAHPAIRFEMDVPDGLPNLVSDRRQIGQALTNIVKNAVEAIEGRGEGAALPQGEIVLRINDNDGHRLVLTVTDNGIGLPVERDRIFEPYMTTRSRGTGLGLAIVKKIIEEHFGTIAFTDREGGGTVVTICFDTDLLATMAGSDTEPADGADIRPAALTRGNAKS</sequence>
<dbReference type="Gene3D" id="3.30.565.10">
    <property type="entry name" value="Histidine kinase-like ATPase, C-terminal domain"/>
    <property type="match status" value="1"/>
</dbReference>
<protein>
    <recommendedName>
        <fullName evidence="3">histidine kinase</fullName>
        <ecNumber evidence="3">2.7.13.3</ecNumber>
    </recommendedName>
</protein>
<dbReference type="Pfam" id="PF00512">
    <property type="entry name" value="HisKA"/>
    <property type="match status" value="1"/>
</dbReference>
<dbReference type="InterPro" id="IPR050980">
    <property type="entry name" value="2C_sensor_his_kinase"/>
</dbReference>
<dbReference type="InterPro" id="IPR045671">
    <property type="entry name" value="NtrY-like_N"/>
</dbReference>
<dbReference type="InterPro" id="IPR005467">
    <property type="entry name" value="His_kinase_dom"/>
</dbReference>
<organism evidence="18 19">
    <name type="scientific">Sphingomonas rustica</name>
    <dbReference type="NCBI Taxonomy" id="3103142"/>
    <lineage>
        <taxon>Bacteria</taxon>
        <taxon>Pseudomonadati</taxon>
        <taxon>Pseudomonadota</taxon>
        <taxon>Alphaproteobacteria</taxon>
        <taxon>Sphingomonadales</taxon>
        <taxon>Sphingomonadaceae</taxon>
        <taxon>Sphingomonas</taxon>
    </lineage>
</organism>
<dbReference type="CDD" id="cd06225">
    <property type="entry name" value="HAMP"/>
    <property type="match status" value="1"/>
</dbReference>
<comment type="caution">
    <text evidence="18">The sequence shown here is derived from an EMBL/GenBank/DDBJ whole genome shotgun (WGS) entry which is preliminary data.</text>
</comment>
<evidence type="ECO:0000256" key="9">
    <source>
        <dbReference type="ARBA" id="ARBA00022777"/>
    </source>
</evidence>
<keyword evidence="13 15" id="KW-0472">Membrane</keyword>
<dbReference type="Gene3D" id="1.10.287.130">
    <property type="match status" value="1"/>
</dbReference>
<dbReference type="InterPro" id="IPR003660">
    <property type="entry name" value="HAMP_dom"/>
</dbReference>
<evidence type="ECO:0000259" key="16">
    <source>
        <dbReference type="PROSITE" id="PS50109"/>
    </source>
</evidence>
<dbReference type="SUPFAM" id="SSF55874">
    <property type="entry name" value="ATPase domain of HSP90 chaperone/DNA topoisomerase II/histidine kinase"/>
    <property type="match status" value="1"/>
</dbReference>
<keyword evidence="8" id="KW-0547">Nucleotide-binding</keyword>
<evidence type="ECO:0000256" key="12">
    <source>
        <dbReference type="ARBA" id="ARBA00023012"/>
    </source>
</evidence>
<dbReference type="SMART" id="SM00387">
    <property type="entry name" value="HATPase_c"/>
    <property type="match status" value="1"/>
</dbReference>
<dbReference type="Pfam" id="PF00672">
    <property type="entry name" value="HAMP"/>
    <property type="match status" value="1"/>
</dbReference>
<dbReference type="PANTHER" id="PTHR44936:SF10">
    <property type="entry name" value="SENSOR PROTEIN RSTB"/>
    <property type="match status" value="1"/>
</dbReference>
<dbReference type="PIRSF" id="PIRSF037532">
    <property type="entry name" value="STHK_NtrY"/>
    <property type="match status" value="1"/>
</dbReference>
<keyword evidence="7 15" id="KW-0812">Transmembrane</keyword>
<evidence type="ECO:0000256" key="4">
    <source>
        <dbReference type="ARBA" id="ARBA00022475"/>
    </source>
</evidence>
<dbReference type="PANTHER" id="PTHR44936">
    <property type="entry name" value="SENSOR PROTEIN CREC"/>
    <property type="match status" value="1"/>
</dbReference>
<evidence type="ECO:0000256" key="1">
    <source>
        <dbReference type="ARBA" id="ARBA00000085"/>
    </source>
</evidence>
<keyword evidence="12" id="KW-0902">Two-component regulatory system</keyword>
<dbReference type="RefSeq" id="WP_428835711.1">
    <property type="nucleotide sequence ID" value="NZ_JBDIZK010000006.1"/>
</dbReference>
<dbReference type="CDD" id="cd00082">
    <property type="entry name" value="HisKA"/>
    <property type="match status" value="1"/>
</dbReference>
<comment type="subcellular location">
    <subcellularLocation>
        <location evidence="2">Cell membrane</location>
        <topology evidence="2">Multi-pass membrane protein</topology>
    </subcellularLocation>
</comment>
<feature type="transmembrane region" description="Helical" evidence="15">
    <location>
        <begin position="24"/>
        <end position="44"/>
    </location>
</feature>
<feature type="region of interest" description="Disordered" evidence="14">
    <location>
        <begin position="729"/>
        <end position="751"/>
    </location>
</feature>
<feature type="domain" description="HAMP" evidence="17">
    <location>
        <begin position="326"/>
        <end position="379"/>
    </location>
</feature>
<keyword evidence="5" id="KW-0597">Phosphoprotein</keyword>
<dbReference type="InterPro" id="IPR003661">
    <property type="entry name" value="HisK_dim/P_dom"/>
</dbReference>
<feature type="transmembrane region" description="Helical" evidence="15">
    <location>
        <begin position="99"/>
        <end position="122"/>
    </location>
</feature>
<reference evidence="18 19" key="1">
    <citation type="submission" date="2024-05" db="EMBL/GenBank/DDBJ databases">
        <title>Sphingomonas sp. HF-S3 16S ribosomal RNA gene Genome sequencing and assembly.</title>
        <authorList>
            <person name="Lee H."/>
        </authorList>
    </citation>
    <scope>NUCLEOTIDE SEQUENCE [LARGE SCALE GENOMIC DNA]</scope>
    <source>
        <strain evidence="18 19">HF-S3</strain>
    </source>
</reference>
<dbReference type="InterPro" id="IPR036097">
    <property type="entry name" value="HisK_dim/P_sf"/>
</dbReference>
<dbReference type="EMBL" id="JBDIZK010000006">
    <property type="protein sequence ID" value="MEN3747777.1"/>
    <property type="molecule type" value="Genomic_DNA"/>
</dbReference>
<dbReference type="SUPFAM" id="SSF47384">
    <property type="entry name" value="Homodimeric domain of signal transducing histidine kinase"/>
    <property type="match status" value="1"/>
</dbReference>
<feature type="transmembrane region" description="Helical" evidence="15">
    <location>
        <begin position="56"/>
        <end position="78"/>
    </location>
</feature>
<dbReference type="InterPro" id="IPR003594">
    <property type="entry name" value="HATPase_dom"/>
</dbReference>
<feature type="transmembrane region" description="Helical" evidence="15">
    <location>
        <begin position="302"/>
        <end position="322"/>
    </location>
</feature>
<evidence type="ECO:0000256" key="7">
    <source>
        <dbReference type="ARBA" id="ARBA00022692"/>
    </source>
</evidence>
<evidence type="ECO:0000256" key="13">
    <source>
        <dbReference type="ARBA" id="ARBA00023136"/>
    </source>
</evidence>
<dbReference type="Gene3D" id="3.30.450.20">
    <property type="entry name" value="PAS domain"/>
    <property type="match status" value="1"/>
</dbReference>
<keyword evidence="6" id="KW-0808">Transferase</keyword>
<dbReference type="Gene3D" id="6.10.340.10">
    <property type="match status" value="1"/>
</dbReference>
<evidence type="ECO:0000256" key="5">
    <source>
        <dbReference type="ARBA" id="ARBA00022553"/>
    </source>
</evidence>
<dbReference type="EC" id="2.7.13.3" evidence="3"/>
<keyword evidence="11 15" id="KW-1133">Transmembrane helix</keyword>